<evidence type="ECO:0000313" key="3">
    <source>
        <dbReference type="Proteomes" id="UP001285521"/>
    </source>
</evidence>
<dbReference type="SUPFAM" id="SSF81442">
    <property type="entry name" value="Cytochrome c oxidase subunit I-like"/>
    <property type="match status" value="1"/>
</dbReference>
<protein>
    <submittedName>
        <fullName evidence="2">Uncharacterized protein</fullName>
    </submittedName>
</protein>
<name>A0ABU4STT2_9PSEU</name>
<dbReference type="RefSeq" id="WP_319964172.1">
    <property type="nucleotide sequence ID" value="NZ_JAXAVW010000002.1"/>
</dbReference>
<keyword evidence="1" id="KW-0472">Membrane</keyword>
<dbReference type="InterPro" id="IPR036927">
    <property type="entry name" value="Cyt_c_oxase-like_su1_sf"/>
</dbReference>
<dbReference type="EMBL" id="JAXAVW010000002">
    <property type="protein sequence ID" value="MDX8029168.1"/>
    <property type="molecule type" value="Genomic_DNA"/>
</dbReference>
<keyword evidence="1" id="KW-1133">Transmembrane helix</keyword>
<organism evidence="2 3">
    <name type="scientific">Lentzea miocenica</name>
    <dbReference type="NCBI Taxonomy" id="3095431"/>
    <lineage>
        <taxon>Bacteria</taxon>
        <taxon>Bacillati</taxon>
        <taxon>Actinomycetota</taxon>
        <taxon>Actinomycetes</taxon>
        <taxon>Pseudonocardiales</taxon>
        <taxon>Pseudonocardiaceae</taxon>
        <taxon>Lentzea</taxon>
    </lineage>
</organism>
<accession>A0ABU4STT2</accession>
<comment type="caution">
    <text evidence="2">The sequence shown here is derived from an EMBL/GenBank/DDBJ whole genome shotgun (WGS) entry which is preliminary data.</text>
</comment>
<dbReference type="Gene3D" id="1.20.210.10">
    <property type="entry name" value="Cytochrome c oxidase-like, subunit I domain"/>
    <property type="match status" value="1"/>
</dbReference>
<evidence type="ECO:0000256" key="1">
    <source>
        <dbReference type="SAM" id="Phobius"/>
    </source>
</evidence>
<reference evidence="2 3" key="1">
    <citation type="submission" date="2023-11" db="EMBL/GenBank/DDBJ databases">
        <title>Lentzea sokolovensis, sp. nov., Lentzea kristufkii, sp. nov., and Lentzea miocenensis, sp. nov., rare actinobacteria from Sokolov Coal Basin, Miocene lacustrine sediment, Czech Republic.</title>
        <authorList>
            <person name="Lara A."/>
            <person name="Kotroba L."/>
            <person name="Nouioui I."/>
            <person name="Neumann-Schaal M."/>
            <person name="Mast Y."/>
            <person name="Chronakova A."/>
        </authorList>
    </citation>
    <scope>NUCLEOTIDE SEQUENCE [LARGE SCALE GENOMIC DNA]</scope>
    <source>
        <strain evidence="2 3">BCCO 10_0856</strain>
    </source>
</reference>
<reference evidence="2 3" key="2">
    <citation type="submission" date="2023-11" db="EMBL/GenBank/DDBJ databases">
        <authorList>
            <person name="Lara A.C."/>
            <person name="Chronakova A."/>
        </authorList>
    </citation>
    <scope>NUCLEOTIDE SEQUENCE [LARGE SCALE GENOMIC DNA]</scope>
    <source>
        <strain evidence="2 3">BCCO 10_0856</strain>
    </source>
</reference>
<sequence length="104" mass="11044">MTTLKPVPVVAHPIARGRKGSAFLKLLDTTDHELIGIMYLATSFGFFMIGGVMAPLMRGELARPGPGTRNAGVPSPAGWRKRGGAGLLYVATRKDAERYACNGS</sequence>
<keyword evidence="1" id="KW-0812">Transmembrane</keyword>
<evidence type="ECO:0000313" key="2">
    <source>
        <dbReference type="EMBL" id="MDX8029168.1"/>
    </source>
</evidence>
<proteinExistence type="predicted"/>
<gene>
    <name evidence="2" type="ORF">SK803_03050</name>
</gene>
<dbReference type="Proteomes" id="UP001285521">
    <property type="component" value="Unassembled WGS sequence"/>
</dbReference>
<keyword evidence="3" id="KW-1185">Reference proteome</keyword>
<feature type="transmembrane region" description="Helical" evidence="1">
    <location>
        <begin position="34"/>
        <end position="56"/>
    </location>
</feature>